<proteinExistence type="predicted"/>
<protein>
    <recommendedName>
        <fullName evidence="3">Solute-binding protein family 3/N-terminal domain-containing protein</fullName>
    </recommendedName>
</protein>
<reference evidence="2" key="1">
    <citation type="journal article" date="2019" name="Int. J. Syst. Evol. Microbiol.">
        <title>The Global Catalogue of Microorganisms (GCM) 10K type strain sequencing project: providing services to taxonomists for standard genome sequencing and annotation.</title>
        <authorList>
            <consortium name="The Broad Institute Genomics Platform"/>
            <consortium name="The Broad Institute Genome Sequencing Center for Infectious Disease"/>
            <person name="Wu L."/>
            <person name="Ma J."/>
        </authorList>
    </citation>
    <scope>NUCLEOTIDE SEQUENCE [LARGE SCALE GENOMIC DNA]</scope>
    <source>
        <strain evidence="2">CGMCC 1.15043</strain>
    </source>
</reference>
<accession>A0ABQ1FIU0</accession>
<dbReference type="Proteomes" id="UP000615455">
    <property type="component" value="Unassembled WGS sequence"/>
</dbReference>
<keyword evidence="2" id="KW-1185">Reference proteome</keyword>
<sequence>MGCYEHVVDDEITLKAIPYRVKPYIFEDVKTLFEWMLRKKDGIYKQLVEEYNKINRTNFIN</sequence>
<evidence type="ECO:0000313" key="2">
    <source>
        <dbReference type="Proteomes" id="UP000615455"/>
    </source>
</evidence>
<name>A0ABQ1FIU0_9BACL</name>
<dbReference type="EMBL" id="BMHE01000068">
    <property type="protein sequence ID" value="GGA13066.1"/>
    <property type="molecule type" value="Genomic_DNA"/>
</dbReference>
<gene>
    <name evidence="1" type="ORF">GCM10008018_67560</name>
</gene>
<comment type="caution">
    <text evidence="1">The sequence shown here is derived from an EMBL/GenBank/DDBJ whole genome shotgun (WGS) entry which is preliminary data.</text>
</comment>
<organism evidence="1 2">
    <name type="scientific">Paenibacillus marchantiophytorum</name>
    <dbReference type="NCBI Taxonomy" id="1619310"/>
    <lineage>
        <taxon>Bacteria</taxon>
        <taxon>Bacillati</taxon>
        <taxon>Bacillota</taxon>
        <taxon>Bacilli</taxon>
        <taxon>Bacillales</taxon>
        <taxon>Paenibacillaceae</taxon>
        <taxon>Paenibacillus</taxon>
    </lineage>
</organism>
<evidence type="ECO:0000313" key="1">
    <source>
        <dbReference type="EMBL" id="GGA13066.1"/>
    </source>
</evidence>
<evidence type="ECO:0008006" key="3">
    <source>
        <dbReference type="Google" id="ProtNLM"/>
    </source>
</evidence>